<dbReference type="SUPFAM" id="SSF49401">
    <property type="entry name" value="Bacterial adhesins"/>
    <property type="match status" value="1"/>
</dbReference>
<evidence type="ECO:0000259" key="2">
    <source>
        <dbReference type="Pfam" id="PF00419"/>
    </source>
</evidence>
<dbReference type="AlphaFoldDB" id="A0A3S5AT12"/>
<feature type="chain" id="PRO_5018553780" evidence="1">
    <location>
        <begin position="29"/>
        <end position="165"/>
    </location>
</feature>
<proteinExistence type="predicted"/>
<dbReference type="GO" id="GO:0007155">
    <property type="term" value="P:cell adhesion"/>
    <property type="evidence" value="ECO:0007669"/>
    <property type="project" value="InterPro"/>
</dbReference>
<feature type="domain" description="Fimbrial-type adhesion" evidence="2">
    <location>
        <begin position="34"/>
        <end position="165"/>
    </location>
</feature>
<sequence>MSGIRMRCRYCRLLLSAIAAVTPLLVNATSTMTVKVTVIAPPPCTINGDKPIEVEFGEVMTTRVDGTNYRMPVDYTLECTQGEGKGLKLQVQGNGAGFDGQVLKTNIAALGIELQRENARLAVNEWLNFTYPNKPALYAVPVMQSGATLPGGEFTAGATMKIAYQ</sequence>
<evidence type="ECO:0000313" key="3">
    <source>
        <dbReference type="EMBL" id="VEI65644.1"/>
    </source>
</evidence>
<accession>A0A3S5AT12</accession>
<gene>
    <name evidence="3" type="primary">prsF_2</name>
    <name evidence="3" type="ORF">NCTC10036_02372</name>
</gene>
<dbReference type="RefSeq" id="WP_232037739.1">
    <property type="nucleotide sequence ID" value="NZ_JADULK010000005.1"/>
</dbReference>
<dbReference type="Gene3D" id="2.60.40.1090">
    <property type="entry name" value="Fimbrial-type adhesion domain"/>
    <property type="match status" value="1"/>
</dbReference>
<dbReference type="EMBL" id="LR134493">
    <property type="protein sequence ID" value="VEI65644.1"/>
    <property type="molecule type" value="Genomic_DNA"/>
</dbReference>
<evidence type="ECO:0000313" key="4">
    <source>
        <dbReference type="Proteomes" id="UP000281904"/>
    </source>
</evidence>
<protein>
    <submittedName>
        <fullName evidence="3">Minor fimbrial protein prsF</fullName>
    </submittedName>
</protein>
<dbReference type="InterPro" id="IPR000259">
    <property type="entry name" value="Adhesion_dom_fimbrial"/>
</dbReference>
<dbReference type="Proteomes" id="UP000281904">
    <property type="component" value="Chromosome"/>
</dbReference>
<dbReference type="Pfam" id="PF00419">
    <property type="entry name" value="Fimbrial"/>
    <property type="match status" value="1"/>
</dbReference>
<dbReference type="InterPro" id="IPR036937">
    <property type="entry name" value="Adhesion_dom_fimbrial_sf"/>
</dbReference>
<dbReference type="InterPro" id="IPR008966">
    <property type="entry name" value="Adhesion_dom_sf"/>
</dbReference>
<evidence type="ECO:0000256" key="1">
    <source>
        <dbReference type="SAM" id="SignalP"/>
    </source>
</evidence>
<dbReference type="GO" id="GO:0009289">
    <property type="term" value="C:pilus"/>
    <property type="evidence" value="ECO:0007669"/>
    <property type="project" value="InterPro"/>
</dbReference>
<reference evidence="3 4" key="1">
    <citation type="submission" date="2018-12" db="EMBL/GenBank/DDBJ databases">
        <authorList>
            <consortium name="Pathogen Informatics"/>
        </authorList>
    </citation>
    <scope>NUCLEOTIDE SEQUENCE [LARGE SCALE GENOMIC DNA]</scope>
    <source>
        <strain evidence="3 4">NCTC10036</strain>
    </source>
</reference>
<keyword evidence="1" id="KW-0732">Signal</keyword>
<name>A0A3S5AT12_SERRU</name>
<organism evidence="3 4">
    <name type="scientific">Serratia rubidaea</name>
    <name type="common">Serratia marinorubra</name>
    <dbReference type="NCBI Taxonomy" id="61652"/>
    <lineage>
        <taxon>Bacteria</taxon>
        <taxon>Pseudomonadati</taxon>
        <taxon>Pseudomonadota</taxon>
        <taxon>Gammaproteobacteria</taxon>
        <taxon>Enterobacterales</taxon>
        <taxon>Yersiniaceae</taxon>
        <taxon>Serratia</taxon>
    </lineage>
</organism>
<feature type="signal peptide" evidence="1">
    <location>
        <begin position="1"/>
        <end position="28"/>
    </location>
</feature>